<comment type="similarity">
    <text evidence="1">Belongs to the metallo-dependent hydrolases superfamily. CpsB/CapC family.</text>
</comment>
<sequence>MIDIHCHILPGLDDGADDEDEALRMASIAVSDGIKYAIATPHVLTPSLSPEEIRIKVESLNTLFNHHGLDFEVFPGAEVGFYSDLSNFDHYHLNGGPYLLLEFPHGQLPPTAAERISLLLRDGRKLILAHPERNESVIMEPKRLLDLVGPNVFVQISAGSLTGEFGPDVQRCAMYLLKQKMVSFIATDAHSSHHRPPVLSKAVKVAAKVIGKDTAKQLVTTNPMQIIDGLRV</sequence>
<dbReference type="PIRSF" id="PIRSF016557">
    <property type="entry name" value="Caps_synth_CpsB"/>
    <property type="match status" value="1"/>
</dbReference>
<evidence type="ECO:0000313" key="5">
    <source>
        <dbReference type="EMBL" id="OCC15637.1"/>
    </source>
</evidence>
<evidence type="ECO:0000256" key="3">
    <source>
        <dbReference type="ARBA" id="ARBA00022801"/>
    </source>
</evidence>
<dbReference type="EMBL" id="MAGO01000004">
    <property type="protein sequence ID" value="OCC15637.1"/>
    <property type="molecule type" value="Genomic_DNA"/>
</dbReference>
<dbReference type="STRING" id="1156395.DBT_0988"/>
<dbReference type="PANTHER" id="PTHR39181">
    <property type="entry name" value="TYROSINE-PROTEIN PHOSPHATASE YWQE"/>
    <property type="match status" value="1"/>
</dbReference>
<dbReference type="AlphaFoldDB" id="A0A1B9F6R8"/>
<keyword evidence="3" id="KW-0378">Hydrolase</keyword>
<accession>A0A1B9F6R8</accession>
<comment type="caution">
    <text evidence="5">The sequence shown here is derived from an EMBL/GenBank/DDBJ whole genome shotgun (WGS) entry which is preliminary data.</text>
</comment>
<dbReference type="Proteomes" id="UP000093080">
    <property type="component" value="Unassembled WGS sequence"/>
</dbReference>
<name>A0A1B9F6R8_9BACT</name>
<evidence type="ECO:0000313" key="6">
    <source>
        <dbReference type="Proteomes" id="UP000093080"/>
    </source>
</evidence>
<proteinExistence type="inferred from homology"/>
<dbReference type="PATRIC" id="fig|1156395.6.peg.1007"/>
<organism evidence="5 6">
    <name type="scientific">Dissulfuribacter thermophilus</name>
    <dbReference type="NCBI Taxonomy" id="1156395"/>
    <lineage>
        <taxon>Bacteria</taxon>
        <taxon>Pseudomonadati</taxon>
        <taxon>Thermodesulfobacteriota</taxon>
        <taxon>Dissulfuribacteria</taxon>
        <taxon>Dissulfuribacterales</taxon>
        <taxon>Dissulfuribacteraceae</taxon>
        <taxon>Dissulfuribacter</taxon>
    </lineage>
</organism>
<protein>
    <recommendedName>
        <fullName evidence="2">protein-tyrosine-phosphatase</fullName>
        <ecNumber evidence="2">3.1.3.48</ecNumber>
    </recommendedName>
</protein>
<evidence type="ECO:0000256" key="1">
    <source>
        <dbReference type="ARBA" id="ARBA00005750"/>
    </source>
</evidence>
<dbReference type="InterPro" id="IPR016195">
    <property type="entry name" value="Pol/histidinol_Pase-like"/>
</dbReference>
<dbReference type="EC" id="3.1.3.48" evidence="2"/>
<comment type="catalytic activity">
    <reaction evidence="4">
        <text>O-phospho-L-tyrosyl-[protein] + H2O = L-tyrosyl-[protein] + phosphate</text>
        <dbReference type="Rhea" id="RHEA:10684"/>
        <dbReference type="Rhea" id="RHEA-COMP:10136"/>
        <dbReference type="Rhea" id="RHEA-COMP:20101"/>
        <dbReference type="ChEBI" id="CHEBI:15377"/>
        <dbReference type="ChEBI" id="CHEBI:43474"/>
        <dbReference type="ChEBI" id="CHEBI:46858"/>
        <dbReference type="ChEBI" id="CHEBI:61978"/>
        <dbReference type="EC" id="3.1.3.48"/>
    </reaction>
</comment>
<gene>
    <name evidence="5" type="ORF">DBT_0988</name>
</gene>
<dbReference type="SUPFAM" id="SSF89550">
    <property type="entry name" value="PHP domain-like"/>
    <property type="match status" value="1"/>
</dbReference>
<dbReference type="GO" id="GO:0030145">
    <property type="term" value="F:manganese ion binding"/>
    <property type="evidence" value="ECO:0007669"/>
    <property type="project" value="InterPro"/>
</dbReference>
<dbReference type="Pfam" id="PF19567">
    <property type="entry name" value="CpsB_CapC"/>
    <property type="match status" value="1"/>
</dbReference>
<evidence type="ECO:0000256" key="4">
    <source>
        <dbReference type="ARBA" id="ARBA00051722"/>
    </source>
</evidence>
<dbReference type="PANTHER" id="PTHR39181:SF1">
    <property type="entry name" value="TYROSINE-PROTEIN PHOSPHATASE YWQE"/>
    <property type="match status" value="1"/>
</dbReference>
<dbReference type="GO" id="GO:0004725">
    <property type="term" value="F:protein tyrosine phosphatase activity"/>
    <property type="evidence" value="ECO:0007669"/>
    <property type="project" value="UniProtKB-EC"/>
</dbReference>
<keyword evidence="6" id="KW-1185">Reference proteome</keyword>
<dbReference type="OrthoDB" id="9788539at2"/>
<dbReference type="InterPro" id="IPR016667">
    <property type="entry name" value="Caps_polysacc_synth_CpsB/CapC"/>
</dbReference>
<reference evidence="5 6" key="1">
    <citation type="submission" date="2016-06" db="EMBL/GenBank/DDBJ databases">
        <title>Respiratory ammonification of nitrate coupled to the oxidation of elemental sulfur in deep-sea autotrophic thermophilic bacteria.</title>
        <authorList>
            <person name="Slobodkina G.B."/>
            <person name="Mardanov A.V."/>
            <person name="Ravin N.V."/>
            <person name="Frolova A.A."/>
            <person name="Viryasiv M.B."/>
            <person name="Chernyh N.A."/>
            <person name="Bonch-Osmolovskaya E.A."/>
            <person name="Slobodkin A.I."/>
        </authorList>
    </citation>
    <scope>NUCLEOTIDE SEQUENCE [LARGE SCALE GENOMIC DNA]</scope>
    <source>
        <strain evidence="5 6">S69</strain>
    </source>
</reference>
<evidence type="ECO:0000256" key="2">
    <source>
        <dbReference type="ARBA" id="ARBA00013064"/>
    </source>
</evidence>
<dbReference type="Gene3D" id="3.20.20.140">
    <property type="entry name" value="Metal-dependent hydrolases"/>
    <property type="match status" value="1"/>
</dbReference>
<dbReference type="RefSeq" id="WP_067616972.1">
    <property type="nucleotide sequence ID" value="NZ_MAGO01000004.1"/>
</dbReference>